<dbReference type="Pfam" id="PF03534">
    <property type="entry name" value="SpvB"/>
    <property type="match status" value="1"/>
</dbReference>
<keyword evidence="2" id="KW-0964">Secreted</keyword>
<keyword evidence="3" id="KW-0732">Signal</keyword>
<evidence type="ECO:0000256" key="3">
    <source>
        <dbReference type="ARBA" id="ARBA00022729"/>
    </source>
</evidence>
<dbReference type="Pfam" id="PF05593">
    <property type="entry name" value="RHS_repeat"/>
    <property type="match status" value="2"/>
</dbReference>
<dbReference type="EMBL" id="PFAJ01000042">
    <property type="protein sequence ID" value="PIR97164.1"/>
    <property type="molecule type" value="Genomic_DNA"/>
</dbReference>
<sequence length="2035" mass="224427">MEPSSFILDKIEGDDKVKLKVPELRNKNMKIKDFERPAAGLTVFSMLLSLFIPVSVVYAQELPTGIDTVVDSPAPATAPIIDSIDTTPDVSQDIFLNESLPQADTSIPESTIPNPSGISEDSSLLPAVDPLPEEEAIDPPSALLSSEEGDVPNSARMLHRKSAMPEINEFSGSLDYKVPIVVPPGRNGLQPNLNLSYSSNDFNKSSYFGQGWSIDIPYIQRVNRIGVDKLYSTTTTNYFESSMSGELAYSSSTDTYKSKVEDGSFFDYDFSSDLWTVRDKQGITYTFGSATSTRQDNASSTDQIFKWMLDEARDTNDNYIKYTYYKENGQIYPDQITYTGHDTTDGIFTVNFLRESGNYAATTTSAGFPVKTKQRIDEIQAKIDGSWVRKYELTYDYLDNASTTAISAIQETGRDEITGNSVTLPQNFYSYSTSTKSWTEQTTDWEFPSTLTFTDMNGKDTGIRVEDFNGDGLADIFMSFYDYSISTLYNYAYINNGSGWTEDEDWEIPLAFANSYQDETGVRIGDVNGDNLPDLVKVLAGTGGASTTQEVYINNGSGWTDETDTWIPETLDNFNIGVTNGKNAGGQILDINGDGLADFVSATWFGSGDLRTKVYLNNGSGWTEDDSWGFDNDFIIYNYVSGHDQGFRFADINGDGLVDGLQSYYEYSVNNQKVYINNGSGWDETSNWTIPSAITFTNGEGLDRGGRVADLNGDGLADLFYVNRDDTYGATTKYVFINNGDNGWTDETDTWTFPSLAFSSFTGLDIGTRAVDFNGDAVVDILVGYDEPTGPNDQRTFLHDGEKTDLVSQITHNTGGITGVGYKAAQQYMNGSTLLNPDLPFVVNTVDTITTSDGFGNSSTVTYSYEDGDYYYSDALDRKFAGFGTVMKTDPDGNITNTYFHQGNSSNSSQGEYSDHVSKIGKVYRTEVYDDSSDLYSKTINKWDRYDLGDDAYFVKLAQSVESAYNGDERHKDKAESYTYDNDTGNLTEKIEWGEVIGSDNGTFSDTGADKFTTDFSYAASTTLHIIGLPSQETREDQNANKVKETKYYYDDLSSGNVSKGNLTKQEDWKSSTNYIDVERTYNSYGLVTQEKDPRDKTTDFVYEGNNLYVATSTNAESLVTEYYYDLSSGKVSTTTDSNINSFATTYDGLDRILTQKQPNVTTTSTMETVVSYTYTDTSGAVVVQKIENLDASTSVDTYMYFDGLGRLIQTRKEAESSYSVTDVAYNELGQTASESLPYFSSGSSRTTATTSPNLMVSYEYDPLLRVTSIQNAISFTTNTYADWQVTVNDMNDHDKTLYKDAFGNLIQVDEVNATSTYSTLYEYDGNNNLTKITDALGNIRNFTYDGLSRRLTAQDLHASGDGTYGTWTYTYDDSGNMIEIVDPKSQTITFTYDDINRVLTEDYTGQGGTEVTYTYDDCTQGKSRLCSAVATNATTTYAYNPLGQLTGETKTIDSTYYDTGYTYDRLGNIVTVTYPDENEVKYEYNSAGLLEAVSQKETGEESYSYILEAIDYHPSGKITYLDFGNGTETTYTYDQDQLYRLTRKLTTNPGAEMMMGAGFGSGLGLSESQSLTAAKDVNQINLIDLTESVLQEEYNFSAVISSDYDLEKAVFVKNQGEIRIEVGDSTEGKFIPQLRLSRWDGEVSLKVTPASDAMTGQGLLSLDGKTIKFLNAQEEYRFYSIDPDVSHEGGAYEFEAVFDEKPESNTVAFDIESRNLSFFYQPPLNEEQELKGLNCTEIECTDESGEVVLARPENVVGSYAVYHSEKSGDLSKRGGNNYRSGKAFHIYRPKITDASGAWTWGELNINEKSGTLTVTVSQVFLDNAEYPIIVDPTFGYTTAGGSTRSLADNYMYLKTGTPASSGDVDSVSIYARESSGSSNFKGVIVNDASGPNAIVTNGVGAATGFSSQGWHTSTYSTRPSITGSTTYYPSAVVLENFIAYLYYDSSSSGDGYDDNSNSYASPTNPSDAYTLSSRFSIYATYTEGGGGNNAPSEPTDILTEGQTNPTAVTDSTPEFSAIYNDLDNGDIATDYQLQ</sequence>
<dbReference type="Proteomes" id="UP000230557">
    <property type="component" value="Unassembled WGS sequence"/>
</dbReference>
<dbReference type="InterPro" id="IPR013517">
    <property type="entry name" value="FG-GAP"/>
</dbReference>
<reference evidence="8" key="1">
    <citation type="submission" date="2017-09" db="EMBL/GenBank/DDBJ databases">
        <title>Depth-based differentiation of microbial function through sediment-hosted aquifers and enrichment of novel symbionts in the deep terrestrial subsurface.</title>
        <authorList>
            <person name="Probst A.J."/>
            <person name="Ladd B."/>
            <person name="Jarett J.K."/>
            <person name="Geller-Mcgrath D.E."/>
            <person name="Sieber C.M.K."/>
            <person name="Emerson J.B."/>
            <person name="Anantharaman K."/>
            <person name="Thomas B.C."/>
            <person name="Malmstrom R."/>
            <person name="Stieglmeier M."/>
            <person name="Klingl A."/>
            <person name="Woyke T."/>
            <person name="Ryan C.M."/>
            <person name="Banfield J.F."/>
        </authorList>
    </citation>
    <scope>NUCLEOTIDE SEQUENCE [LARGE SCALE GENOMIC DNA]</scope>
</reference>
<evidence type="ECO:0008006" key="9">
    <source>
        <dbReference type="Google" id="ProtNLM"/>
    </source>
</evidence>
<dbReference type="InterPro" id="IPR028994">
    <property type="entry name" value="Integrin_alpha_N"/>
</dbReference>
<dbReference type="GO" id="GO:0005576">
    <property type="term" value="C:extracellular region"/>
    <property type="evidence" value="ECO:0007669"/>
    <property type="project" value="UniProtKB-SubCell"/>
</dbReference>
<evidence type="ECO:0000313" key="7">
    <source>
        <dbReference type="EMBL" id="PIR97164.1"/>
    </source>
</evidence>
<dbReference type="GO" id="GO:0005737">
    <property type="term" value="C:cytoplasm"/>
    <property type="evidence" value="ECO:0007669"/>
    <property type="project" value="InterPro"/>
</dbReference>
<dbReference type="Gene3D" id="2.180.10.10">
    <property type="entry name" value="RHS repeat-associated core"/>
    <property type="match status" value="2"/>
</dbReference>
<dbReference type="NCBIfam" id="TIGR01643">
    <property type="entry name" value="YD_repeat_2x"/>
    <property type="match status" value="2"/>
</dbReference>
<evidence type="ECO:0000256" key="5">
    <source>
        <dbReference type="SAM" id="MobiDB-lite"/>
    </source>
</evidence>
<proteinExistence type="predicted"/>
<comment type="caution">
    <text evidence="7">The sequence shown here is derived from an EMBL/GenBank/DDBJ whole genome shotgun (WGS) entry which is preliminary data.</text>
</comment>
<dbReference type="Pfam" id="PF13517">
    <property type="entry name" value="FG-GAP_3"/>
    <property type="match status" value="2"/>
</dbReference>
<dbReference type="PANTHER" id="PTHR32305:SF15">
    <property type="entry name" value="PROTEIN RHSA-RELATED"/>
    <property type="match status" value="1"/>
</dbReference>
<evidence type="ECO:0000256" key="1">
    <source>
        <dbReference type="ARBA" id="ARBA00004613"/>
    </source>
</evidence>
<dbReference type="InterPro" id="IPR003284">
    <property type="entry name" value="Sal_SpvB"/>
</dbReference>
<keyword evidence="6" id="KW-0472">Membrane</keyword>
<keyword evidence="6" id="KW-1133">Transmembrane helix</keyword>
<keyword evidence="4" id="KW-0843">Virulence</keyword>
<evidence type="ECO:0000313" key="8">
    <source>
        <dbReference type="Proteomes" id="UP000230557"/>
    </source>
</evidence>
<evidence type="ECO:0000256" key="6">
    <source>
        <dbReference type="SAM" id="Phobius"/>
    </source>
</evidence>
<dbReference type="SUPFAM" id="SSF69318">
    <property type="entry name" value="Integrin alpha N-terminal domain"/>
    <property type="match status" value="1"/>
</dbReference>
<feature type="non-terminal residue" evidence="7">
    <location>
        <position position="2035"/>
    </location>
</feature>
<accession>A0A2H0VDG4</accession>
<gene>
    <name evidence="7" type="ORF">COT91_03035</name>
</gene>
<feature type="transmembrane region" description="Helical" evidence="6">
    <location>
        <begin position="38"/>
        <end position="59"/>
    </location>
</feature>
<keyword evidence="6" id="KW-0812">Transmembrane</keyword>
<feature type="compositionally biased region" description="Polar residues" evidence="5">
    <location>
        <begin position="2001"/>
        <end position="2012"/>
    </location>
</feature>
<feature type="region of interest" description="Disordered" evidence="5">
    <location>
        <begin position="104"/>
        <end position="126"/>
    </location>
</feature>
<dbReference type="Gene3D" id="2.130.10.130">
    <property type="entry name" value="Integrin alpha, N-terminal"/>
    <property type="match status" value="2"/>
</dbReference>
<protein>
    <recommendedName>
        <fullName evidence="9">Insecticide toxin TcdB middle/N-terminal domain-containing protein</fullName>
    </recommendedName>
</protein>
<dbReference type="InterPro" id="IPR031325">
    <property type="entry name" value="RHS_repeat"/>
</dbReference>
<feature type="compositionally biased region" description="Polar residues" evidence="5">
    <location>
        <begin position="104"/>
        <end position="122"/>
    </location>
</feature>
<feature type="region of interest" description="Disordered" evidence="5">
    <location>
        <begin position="1985"/>
        <end position="2012"/>
    </location>
</feature>
<comment type="subcellular location">
    <subcellularLocation>
        <location evidence="1">Secreted</location>
    </subcellularLocation>
</comment>
<name>A0A2H0VDG4_9BACT</name>
<dbReference type="InterPro" id="IPR050708">
    <property type="entry name" value="T6SS_VgrG/RHS"/>
</dbReference>
<dbReference type="InterPro" id="IPR006530">
    <property type="entry name" value="YD"/>
</dbReference>
<organism evidence="7 8">
    <name type="scientific">Candidatus Doudnabacteria bacterium CG10_big_fil_rev_8_21_14_0_10_41_10</name>
    <dbReference type="NCBI Taxonomy" id="1974551"/>
    <lineage>
        <taxon>Bacteria</taxon>
        <taxon>Candidatus Doudnaibacteriota</taxon>
    </lineage>
</organism>
<evidence type="ECO:0000256" key="2">
    <source>
        <dbReference type="ARBA" id="ARBA00022525"/>
    </source>
</evidence>
<dbReference type="PANTHER" id="PTHR32305">
    <property type="match status" value="1"/>
</dbReference>
<evidence type="ECO:0000256" key="4">
    <source>
        <dbReference type="ARBA" id="ARBA00023026"/>
    </source>
</evidence>